<sequence length="85" mass="9657">ATGFAMLCSNSPQEATDLAMVSHIATLESRVPFMHFFDGFRTSHEENKVELLTHDDMRELLPMNRVFEHRARGLSPDRPVLRGTS</sequence>
<keyword evidence="2" id="KW-0560">Oxidoreductase</keyword>
<dbReference type="SUPFAM" id="SSF52518">
    <property type="entry name" value="Thiamin diphosphate-binding fold (THDP-binding)"/>
    <property type="match status" value="1"/>
</dbReference>
<dbReference type="InterPro" id="IPR002880">
    <property type="entry name" value="Pyrv_Fd/Flavodoxin_OxRdtase_N"/>
</dbReference>
<organism evidence="4 5">
    <name type="scientific">Alkalihalophilus lindianensis</name>
    <dbReference type="NCBI Taxonomy" id="1630542"/>
    <lineage>
        <taxon>Bacteria</taxon>
        <taxon>Bacillati</taxon>
        <taxon>Bacillota</taxon>
        <taxon>Bacilli</taxon>
        <taxon>Bacillales</taxon>
        <taxon>Bacillaceae</taxon>
        <taxon>Alkalihalophilus</taxon>
    </lineage>
</organism>
<dbReference type="PANTHER" id="PTHR32154">
    <property type="entry name" value="PYRUVATE-FLAVODOXIN OXIDOREDUCTASE-RELATED"/>
    <property type="match status" value="1"/>
</dbReference>
<feature type="non-terminal residue" evidence="4">
    <location>
        <position position="85"/>
    </location>
</feature>
<keyword evidence="5" id="KW-1185">Reference proteome</keyword>
<proteinExistence type="inferred from homology"/>
<dbReference type="RefSeq" id="WP_317124275.1">
    <property type="nucleotide sequence ID" value="NZ_JAWJBA010000579.1"/>
</dbReference>
<evidence type="ECO:0000313" key="5">
    <source>
        <dbReference type="Proteomes" id="UP001287282"/>
    </source>
</evidence>
<dbReference type="InterPro" id="IPR050722">
    <property type="entry name" value="Pyruvate:ferred/Flavod_OxRd"/>
</dbReference>
<dbReference type="EMBL" id="JAWJBA010000579">
    <property type="protein sequence ID" value="MDV2687318.1"/>
    <property type="molecule type" value="Genomic_DNA"/>
</dbReference>
<name>A0ABU3XIZ7_9BACI</name>
<evidence type="ECO:0000259" key="3">
    <source>
        <dbReference type="Pfam" id="PF01855"/>
    </source>
</evidence>
<evidence type="ECO:0000313" key="4">
    <source>
        <dbReference type="EMBL" id="MDV2687318.1"/>
    </source>
</evidence>
<evidence type="ECO:0000256" key="1">
    <source>
        <dbReference type="ARBA" id="ARBA00009032"/>
    </source>
</evidence>
<evidence type="ECO:0000256" key="2">
    <source>
        <dbReference type="ARBA" id="ARBA00023002"/>
    </source>
</evidence>
<protein>
    <recommendedName>
        <fullName evidence="3">Pyruvate flavodoxin/ferredoxin oxidoreductase pyrimidine binding domain-containing protein</fullName>
    </recommendedName>
</protein>
<dbReference type="InterPro" id="IPR029061">
    <property type="entry name" value="THDP-binding"/>
</dbReference>
<reference evidence="4 5" key="1">
    <citation type="submission" date="2023-10" db="EMBL/GenBank/DDBJ databases">
        <title>Screening of Alkalihalobacillus lindianensis BZ-TG-R113 and Its Alleviation of Salt Stress on Rapeseed Growth.</title>
        <authorList>
            <person name="Zhao B."/>
            <person name="Guo T."/>
        </authorList>
    </citation>
    <scope>NUCLEOTIDE SEQUENCE [LARGE SCALE GENOMIC DNA]</scope>
    <source>
        <strain evidence="4 5">BZ-TG-R113</strain>
    </source>
</reference>
<dbReference type="Proteomes" id="UP001287282">
    <property type="component" value="Unassembled WGS sequence"/>
</dbReference>
<gene>
    <name evidence="4" type="ORF">RYX56_23505</name>
</gene>
<feature type="non-terminal residue" evidence="4">
    <location>
        <position position="1"/>
    </location>
</feature>
<dbReference type="Gene3D" id="3.40.50.970">
    <property type="match status" value="1"/>
</dbReference>
<comment type="similarity">
    <text evidence="1">Belongs to the pyruvate:ferredoxin/flavodoxin oxidoreductase family.</text>
</comment>
<comment type="caution">
    <text evidence="4">The sequence shown here is derived from an EMBL/GenBank/DDBJ whole genome shotgun (WGS) entry which is preliminary data.</text>
</comment>
<accession>A0ABU3XIZ7</accession>
<feature type="domain" description="Pyruvate flavodoxin/ferredoxin oxidoreductase pyrimidine binding" evidence="3">
    <location>
        <begin position="2"/>
        <end position="84"/>
    </location>
</feature>
<dbReference type="PANTHER" id="PTHR32154:SF0">
    <property type="entry name" value="PYRUVATE-FLAVODOXIN OXIDOREDUCTASE-RELATED"/>
    <property type="match status" value="1"/>
</dbReference>
<dbReference type="Pfam" id="PF01855">
    <property type="entry name" value="POR_N"/>
    <property type="match status" value="1"/>
</dbReference>